<gene>
    <name evidence="8" type="ORF">PY092_14495</name>
</gene>
<evidence type="ECO:0000256" key="3">
    <source>
        <dbReference type="ARBA" id="ARBA00022475"/>
    </source>
</evidence>
<feature type="transmembrane region" description="Helical" evidence="7">
    <location>
        <begin position="47"/>
        <end position="67"/>
    </location>
</feature>
<keyword evidence="3" id="KW-1003">Cell membrane</keyword>
<feature type="transmembrane region" description="Helical" evidence="7">
    <location>
        <begin position="103"/>
        <end position="123"/>
    </location>
</feature>
<dbReference type="EMBL" id="JARFVB010000010">
    <property type="protein sequence ID" value="MDF0717370.1"/>
    <property type="molecule type" value="Genomic_DNA"/>
</dbReference>
<dbReference type="Pfam" id="PF07681">
    <property type="entry name" value="DoxX"/>
    <property type="match status" value="1"/>
</dbReference>
<protein>
    <submittedName>
        <fullName evidence="8">DoxX family protein</fullName>
    </submittedName>
</protein>
<dbReference type="RefSeq" id="WP_275616519.1">
    <property type="nucleotide sequence ID" value="NZ_JARFVB010000010.1"/>
</dbReference>
<reference evidence="8 9" key="1">
    <citation type="submission" date="2023-03" db="EMBL/GenBank/DDBJ databases">
        <title>Muricauda XX sp. nov. and Muricauda XXX sp. nov., two novel species isolated from Okinawa Trough.</title>
        <authorList>
            <person name="Cao W."/>
            <person name="Deng X."/>
        </authorList>
    </citation>
    <scope>NUCLEOTIDE SEQUENCE [LARGE SCALE GENOMIC DNA]</scope>
    <source>
        <strain evidence="8 9">334s03</strain>
    </source>
</reference>
<comment type="caution">
    <text evidence="8">The sequence shown here is derived from an EMBL/GenBank/DDBJ whole genome shotgun (WGS) entry which is preliminary data.</text>
</comment>
<evidence type="ECO:0000256" key="2">
    <source>
        <dbReference type="ARBA" id="ARBA00006679"/>
    </source>
</evidence>
<sequence length="126" mass="13714">MRNNTLINLGLAILRIVPSAFMLTHGYPKLMNLINGNTEFANPFGIGQAPSLFLAVVAEFVCPLLMIIGFKTRWAAIPTAITMFVAGFIIHGADSFGGNKEKALLYLVVFVVIMLLGPGKYSVDRK</sequence>
<dbReference type="PANTHER" id="PTHR33452:SF1">
    <property type="entry name" value="INNER MEMBRANE PROTEIN YPHA-RELATED"/>
    <property type="match status" value="1"/>
</dbReference>
<evidence type="ECO:0000313" key="8">
    <source>
        <dbReference type="EMBL" id="MDF0717370.1"/>
    </source>
</evidence>
<keyword evidence="5 7" id="KW-1133">Transmembrane helix</keyword>
<evidence type="ECO:0000256" key="6">
    <source>
        <dbReference type="ARBA" id="ARBA00023136"/>
    </source>
</evidence>
<accession>A0ABT5Y1V1</accession>
<dbReference type="Proteomes" id="UP001221366">
    <property type="component" value="Unassembled WGS sequence"/>
</dbReference>
<name>A0ABT5Y1V1_9FLAO</name>
<feature type="transmembrane region" description="Helical" evidence="7">
    <location>
        <begin position="74"/>
        <end position="91"/>
    </location>
</feature>
<keyword evidence="6 7" id="KW-0472">Membrane</keyword>
<keyword evidence="4 7" id="KW-0812">Transmembrane</keyword>
<dbReference type="PANTHER" id="PTHR33452">
    <property type="entry name" value="OXIDOREDUCTASE CATD-RELATED"/>
    <property type="match status" value="1"/>
</dbReference>
<organism evidence="8 9">
    <name type="scientific">Flagellimonas yonaguniensis</name>
    <dbReference type="NCBI Taxonomy" id="3031325"/>
    <lineage>
        <taxon>Bacteria</taxon>
        <taxon>Pseudomonadati</taxon>
        <taxon>Bacteroidota</taxon>
        <taxon>Flavobacteriia</taxon>
        <taxon>Flavobacteriales</taxon>
        <taxon>Flavobacteriaceae</taxon>
        <taxon>Flagellimonas</taxon>
    </lineage>
</organism>
<evidence type="ECO:0000256" key="1">
    <source>
        <dbReference type="ARBA" id="ARBA00004651"/>
    </source>
</evidence>
<keyword evidence="9" id="KW-1185">Reference proteome</keyword>
<proteinExistence type="inferred from homology"/>
<comment type="similarity">
    <text evidence="2">Belongs to the DoxX family.</text>
</comment>
<evidence type="ECO:0000256" key="5">
    <source>
        <dbReference type="ARBA" id="ARBA00022989"/>
    </source>
</evidence>
<feature type="transmembrane region" description="Helical" evidence="7">
    <location>
        <begin position="7"/>
        <end position="27"/>
    </location>
</feature>
<comment type="subcellular location">
    <subcellularLocation>
        <location evidence="1">Cell membrane</location>
        <topology evidence="1">Multi-pass membrane protein</topology>
    </subcellularLocation>
</comment>
<evidence type="ECO:0000256" key="7">
    <source>
        <dbReference type="SAM" id="Phobius"/>
    </source>
</evidence>
<dbReference type="InterPro" id="IPR051907">
    <property type="entry name" value="DoxX-like_oxidoreductase"/>
</dbReference>
<dbReference type="InterPro" id="IPR032808">
    <property type="entry name" value="DoxX"/>
</dbReference>
<evidence type="ECO:0000256" key="4">
    <source>
        <dbReference type="ARBA" id="ARBA00022692"/>
    </source>
</evidence>
<evidence type="ECO:0000313" key="9">
    <source>
        <dbReference type="Proteomes" id="UP001221366"/>
    </source>
</evidence>